<dbReference type="Proteomes" id="UP001595533">
    <property type="component" value="Unassembled WGS sequence"/>
</dbReference>
<evidence type="ECO:0000313" key="4">
    <source>
        <dbReference type="EMBL" id="MFC3192655.1"/>
    </source>
</evidence>
<feature type="domain" description="Periplasmic copper-binding protein NosD beta helix" evidence="2">
    <location>
        <begin position="338"/>
        <end position="476"/>
    </location>
</feature>
<dbReference type="InterPro" id="IPR011050">
    <property type="entry name" value="Pectin_lyase_fold/virulence"/>
</dbReference>
<evidence type="ECO:0000259" key="3">
    <source>
        <dbReference type="Pfam" id="PF20009"/>
    </source>
</evidence>
<dbReference type="SMART" id="SM00710">
    <property type="entry name" value="PbH1"/>
    <property type="match status" value="8"/>
</dbReference>
<accession>A0ABV7J6Z4</accession>
<dbReference type="Gene3D" id="2.160.20.10">
    <property type="entry name" value="Single-stranded right-handed beta-helix, Pectin lyase-like"/>
    <property type="match status" value="2"/>
</dbReference>
<keyword evidence="5" id="KW-1185">Reference proteome</keyword>
<feature type="domain" description="GEVED" evidence="3">
    <location>
        <begin position="102"/>
        <end position="174"/>
    </location>
</feature>
<evidence type="ECO:0000259" key="2">
    <source>
        <dbReference type="Pfam" id="PF05048"/>
    </source>
</evidence>
<evidence type="ECO:0000313" key="5">
    <source>
        <dbReference type="Proteomes" id="UP001595533"/>
    </source>
</evidence>
<dbReference type="PANTHER" id="PTHR22990">
    <property type="entry name" value="F-BOX ONLY PROTEIN"/>
    <property type="match status" value="1"/>
</dbReference>
<protein>
    <submittedName>
        <fullName evidence="4">NosD domain-containing protein</fullName>
    </submittedName>
</protein>
<proteinExistence type="predicted"/>
<dbReference type="InterPro" id="IPR045474">
    <property type="entry name" value="GEVED"/>
</dbReference>
<name>A0ABV7J6Z4_9GAMM</name>
<dbReference type="InterPro" id="IPR007742">
    <property type="entry name" value="NosD_dom"/>
</dbReference>
<dbReference type="Pfam" id="PF05048">
    <property type="entry name" value="NosD"/>
    <property type="match status" value="1"/>
</dbReference>
<sequence length="628" mass="69014">MLKKCVCLMLLASGQDVHSQQLDYCENGSYGNHYLWIDALMSGDFFHFTGPYHNNYGDQDHLYIGYDDQTDQVIQWQTGLNELVLVPGRFDQPWMDAYPSHWQVWIDFNQDLIFAPDERVLAHSGVDMLVETIDLSELVVDGELTTRMRVSSGLFEDAPSCGSIGLGEVEDYTVSIDATVLHVPAIYGSIQEAIDAAHAGDQIVVQDGVYAESLLIDKPLTLTSVNGPANTNITGVLTEPTIVVMAPDVTIQGFDLSGERQADLAGIHYTPGADRGLIKNVDCGTEISAETDYINIHIDHADDVKIDQLHCVNRGSRGVYADRSSGIHITNSTLNGHSRTGIRFLLVDDGLIENNVLNNNLSAGLSLIASNGNVITNNLCDDNRLGMSIGDSVDLLITNNRCNRSSSFGLYITQVENSLVQDNLIADSGYQGVLLKESNLVTFRGNTVKGGFDFGLHVLDSFDLEINENSFETNQEYALVAEGMDQSLVSDNLWINNFGMIRYTFSYGNVFTGNSSANDMVGGASRCRIFATRSSNNMFYLNEFNWTKGGKICLSSSDQSSWTSVDSFTYEFGGQTWTVQLGNYYHNADHFDVDGDGVAELTHPVSGGPTVDTRPLSQLLSFYLLQKP</sequence>
<evidence type="ECO:0000256" key="1">
    <source>
        <dbReference type="ARBA" id="ARBA00022737"/>
    </source>
</evidence>
<gene>
    <name evidence="4" type="ORF">ACFODZ_00245</name>
</gene>
<dbReference type="Pfam" id="PF20009">
    <property type="entry name" value="GEVED"/>
    <property type="match status" value="1"/>
</dbReference>
<reference evidence="5" key="1">
    <citation type="journal article" date="2019" name="Int. J. Syst. Evol. Microbiol.">
        <title>The Global Catalogue of Microorganisms (GCM) 10K type strain sequencing project: providing services to taxonomists for standard genome sequencing and annotation.</title>
        <authorList>
            <consortium name="The Broad Institute Genomics Platform"/>
            <consortium name="The Broad Institute Genome Sequencing Center for Infectious Disease"/>
            <person name="Wu L."/>
            <person name="Ma J."/>
        </authorList>
    </citation>
    <scope>NUCLEOTIDE SEQUENCE [LARGE SCALE GENOMIC DNA]</scope>
    <source>
        <strain evidence="5">KCTC 42953</strain>
    </source>
</reference>
<dbReference type="InterPro" id="IPR012334">
    <property type="entry name" value="Pectin_lyas_fold"/>
</dbReference>
<dbReference type="InterPro" id="IPR006626">
    <property type="entry name" value="PbH1"/>
</dbReference>
<dbReference type="SUPFAM" id="SSF51126">
    <property type="entry name" value="Pectin lyase-like"/>
    <property type="match status" value="2"/>
</dbReference>
<dbReference type="InterPro" id="IPR051550">
    <property type="entry name" value="SCF-Subunits/Alg-Epimerases"/>
</dbReference>
<keyword evidence="1" id="KW-0677">Repeat</keyword>
<dbReference type="EMBL" id="JBHRTS010000001">
    <property type="protein sequence ID" value="MFC3192655.1"/>
    <property type="molecule type" value="Genomic_DNA"/>
</dbReference>
<dbReference type="RefSeq" id="WP_077412808.1">
    <property type="nucleotide sequence ID" value="NZ_JBHRTS010000001.1"/>
</dbReference>
<organism evidence="4 5">
    <name type="scientific">Marinicella sediminis</name>
    <dbReference type="NCBI Taxonomy" id="1792834"/>
    <lineage>
        <taxon>Bacteria</taxon>
        <taxon>Pseudomonadati</taxon>
        <taxon>Pseudomonadota</taxon>
        <taxon>Gammaproteobacteria</taxon>
        <taxon>Lysobacterales</taxon>
        <taxon>Marinicellaceae</taxon>
        <taxon>Marinicella</taxon>
    </lineage>
</organism>
<dbReference type="PANTHER" id="PTHR22990:SF15">
    <property type="entry name" value="F-BOX ONLY PROTEIN 10"/>
    <property type="match status" value="1"/>
</dbReference>
<comment type="caution">
    <text evidence="4">The sequence shown here is derived from an EMBL/GenBank/DDBJ whole genome shotgun (WGS) entry which is preliminary data.</text>
</comment>